<evidence type="ECO:0000313" key="3">
    <source>
        <dbReference type="Proteomes" id="UP001597451"/>
    </source>
</evidence>
<keyword evidence="3" id="KW-1185">Reference proteome</keyword>
<sequence>MRQRTKIMRAVKYTGAVVLVVGIVIFLYGFFVSDGGRWTAVGIGTVMGAVFLFLMGVFFVGTEEKLKDRYGRFRNKFRNNK</sequence>
<proteinExistence type="predicted"/>
<evidence type="ECO:0000256" key="1">
    <source>
        <dbReference type="SAM" id="Phobius"/>
    </source>
</evidence>
<comment type="caution">
    <text evidence="2">The sequence shown here is derived from an EMBL/GenBank/DDBJ whole genome shotgun (WGS) entry which is preliminary data.</text>
</comment>
<evidence type="ECO:0000313" key="2">
    <source>
        <dbReference type="EMBL" id="MFD2630381.1"/>
    </source>
</evidence>
<feature type="transmembrane region" description="Helical" evidence="1">
    <location>
        <begin position="38"/>
        <end position="60"/>
    </location>
</feature>
<feature type="transmembrane region" description="Helical" evidence="1">
    <location>
        <begin position="12"/>
        <end position="32"/>
    </location>
</feature>
<name>A0ABW5Q4C2_9BACI</name>
<gene>
    <name evidence="2" type="ORF">ACFSUN_16460</name>
</gene>
<dbReference type="EMBL" id="JBHUMX010000042">
    <property type="protein sequence ID" value="MFD2630381.1"/>
    <property type="molecule type" value="Genomic_DNA"/>
</dbReference>
<keyword evidence="1" id="KW-0472">Membrane</keyword>
<organism evidence="2 3">
    <name type="scientific">Oceanobacillus kapialis</name>
    <dbReference type="NCBI Taxonomy" id="481353"/>
    <lineage>
        <taxon>Bacteria</taxon>
        <taxon>Bacillati</taxon>
        <taxon>Bacillota</taxon>
        <taxon>Bacilli</taxon>
        <taxon>Bacillales</taxon>
        <taxon>Bacillaceae</taxon>
        <taxon>Oceanobacillus</taxon>
    </lineage>
</organism>
<keyword evidence="1" id="KW-1133">Transmembrane helix</keyword>
<accession>A0ABW5Q4C2</accession>
<dbReference type="RefSeq" id="WP_379563583.1">
    <property type="nucleotide sequence ID" value="NZ_JBHUMX010000042.1"/>
</dbReference>
<protein>
    <submittedName>
        <fullName evidence="2">Uncharacterized protein</fullName>
    </submittedName>
</protein>
<keyword evidence="1" id="KW-0812">Transmembrane</keyword>
<reference evidence="3" key="1">
    <citation type="journal article" date="2019" name="Int. J. Syst. Evol. Microbiol.">
        <title>The Global Catalogue of Microorganisms (GCM) 10K type strain sequencing project: providing services to taxonomists for standard genome sequencing and annotation.</title>
        <authorList>
            <consortium name="The Broad Institute Genomics Platform"/>
            <consortium name="The Broad Institute Genome Sequencing Center for Infectious Disease"/>
            <person name="Wu L."/>
            <person name="Ma J."/>
        </authorList>
    </citation>
    <scope>NUCLEOTIDE SEQUENCE [LARGE SCALE GENOMIC DNA]</scope>
    <source>
        <strain evidence="3">TISTR 1858</strain>
    </source>
</reference>
<dbReference type="Proteomes" id="UP001597451">
    <property type="component" value="Unassembled WGS sequence"/>
</dbReference>